<evidence type="ECO:0000313" key="1">
    <source>
        <dbReference type="EMBL" id="CAB4192546.1"/>
    </source>
</evidence>
<organism evidence="1">
    <name type="scientific">uncultured Caudovirales phage</name>
    <dbReference type="NCBI Taxonomy" id="2100421"/>
    <lineage>
        <taxon>Viruses</taxon>
        <taxon>Duplodnaviria</taxon>
        <taxon>Heunggongvirae</taxon>
        <taxon>Uroviricota</taxon>
        <taxon>Caudoviricetes</taxon>
        <taxon>Peduoviridae</taxon>
        <taxon>Maltschvirus</taxon>
        <taxon>Maltschvirus maltsch</taxon>
    </lineage>
</organism>
<dbReference type="EMBL" id="LR797181">
    <property type="protein sequence ID" value="CAB4192546.1"/>
    <property type="molecule type" value="Genomic_DNA"/>
</dbReference>
<protein>
    <submittedName>
        <fullName evidence="1">Uncharacterized protein</fullName>
    </submittedName>
</protein>
<name>A0A6J5RDK5_9CAUD</name>
<reference evidence="1" key="1">
    <citation type="submission" date="2020-05" db="EMBL/GenBank/DDBJ databases">
        <authorList>
            <person name="Chiriac C."/>
            <person name="Salcher M."/>
            <person name="Ghai R."/>
            <person name="Kavagutti S V."/>
        </authorList>
    </citation>
    <scope>NUCLEOTIDE SEQUENCE</scope>
</reference>
<sequence length="468" mass="51433">MSFYQFGPWRPDLPDRAELDDSGTLRLIEATNVVPDSDSYQPQPEAAVVTDALSSTCQGTFCTRDDSGNVNWFAGTATGISRISSTTPIWEEVGSGYALTEEDKWSFEKYGNQVYAATPTNDLQFITLSSGSTFSNVAGNPPRFRHIAIIRNFLVGAGTAEEPQRVQWSGIDNPQSWTLAAVTQADFQDLLGPGGWNQGIVVGLAGSDAVVFQERAVWRMMYVGTPFIFQFDTVENARGAVSSGSIVQSAGFAFYISSDGFYVFDGATSSPIGHGKIDEFFFRDADSSEFKKISSASDPNRSLVMWSYQSVNSGIPDKIIVYNWNVQEWSIINSECDIIFRGIRRHGSPIGDSIFSGFDKLHKGVVFDGSNKSAVVSTAEYQLNKSGRCLVTQVYPIVETGLPNVEIIHRSNQSMSLSSEASSPVNQFGFCQTRTDDRLMRFRSSMNSGTTWSKWKGFKLNFTPTGSV</sequence>
<gene>
    <name evidence="1" type="ORF">UFOVP1244_37</name>
</gene>
<accession>A0A6J5RDK5</accession>
<proteinExistence type="predicted"/>